<dbReference type="Gene3D" id="3.10.20.370">
    <property type="match status" value="1"/>
</dbReference>
<feature type="domain" description="Reverse transcriptase/retrotransposon-derived protein RNase H-like" evidence="2">
    <location>
        <begin position="78"/>
        <end position="169"/>
    </location>
</feature>
<evidence type="ECO:0000313" key="4">
    <source>
        <dbReference type="Proteomes" id="UP001146120"/>
    </source>
</evidence>
<keyword evidence="1" id="KW-0812">Transmembrane</keyword>
<evidence type="ECO:0000313" key="3">
    <source>
        <dbReference type="EMBL" id="DBA01849.1"/>
    </source>
</evidence>
<dbReference type="InterPro" id="IPR043502">
    <property type="entry name" value="DNA/RNA_pol_sf"/>
</dbReference>
<protein>
    <recommendedName>
        <fullName evidence="2">Reverse transcriptase/retrotransposon-derived protein RNase H-like domain-containing protein</fullName>
    </recommendedName>
</protein>
<dbReference type="EMBL" id="DAKRPA010000040">
    <property type="protein sequence ID" value="DBA01849.1"/>
    <property type="molecule type" value="Genomic_DNA"/>
</dbReference>
<dbReference type="Pfam" id="PF17919">
    <property type="entry name" value="RT_RNaseH_2"/>
    <property type="match status" value="1"/>
</dbReference>
<dbReference type="SUPFAM" id="SSF56672">
    <property type="entry name" value="DNA/RNA polymerases"/>
    <property type="match status" value="1"/>
</dbReference>
<reference evidence="3" key="1">
    <citation type="submission" date="2022-11" db="EMBL/GenBank/DDBJ databases">
        <authorList>
            <person name="Morgan W.R."/>
            <person name="Tartar A."/>
        </authorList>
    </citation>
    <scope>NUCLEOTIDE SEQUENCE</scope>
    <source>
        <strain evidence="3">ARSEF 373</strain>
    </source>
</reference>
<keyword evidence="1" id="KW-0472">Membrane</keyword>
<dbReference type="InterPro" id="IPR041577">
    <property type="entry name" value="RT_RNaseH_2"/>
</dbReference>
<dbReference type="Gene3D" id="3.30.70.270">
    <property type="match status" value="1"/>
</dbReference>
<dbReference type="InterPro" id="IPR051320">
    <property type="entry name" value="Viral_Replic_Matur_Polypro"/>
</dbReference>
<keyword evidence="1" id="KW-1133">Transmembrane helix</keyword>
<gene>
    <name evidence="3" type="ORF">N0F65_005997</name>
</gene>
<proteinExistence type="predicted"/>
<dbReference type="InterPro" id="IPR043128">
    <property type="entry name" value="Rev_trsase/Diguanyl_cyclase"/>
</dbReference>
<dbReference type="Proteomes" id="UP001146120">
    <property type="component" value="Unassembled WGS sequence"/>
</dbReference>
<accession>A0AAV2Z8J8</accession>
<name>A0AAV2Z8J8_9STRA</name>
<dbReference type="AlphaFoldDB" id="A0AAV2Z8J8"/>
<comment type="caution">
    <text evidence="3">The sequence shown here is derived from an EMBL/GenBank/DDBJ whole genome shotgun (WGS) entry which is preliminary data.</text>
</comment>
<evidence type="ECO:0000256" key="1">
    <source>
        <dbReference type="SAM" id="Phobius"/>
    </source>
</evidence>
<organism evidence="3 4">
    <name type="scientific">Lagenidium giganteum</name>
    <dbReference type="NCBI Taxonomy" id="4803"/>
    <lineage>
        <taxon>Eukaryota</taxon>
        <taxon>Sar</taxon>
        <taxon>Stramenopiles</taxon>
        <taxon>Oomycota</taxon>
        <taxon>Peronosporomycetes</taxon>
        <taxon>Pythiales</taxon>
        <taxon>Pythiaceae</taxon>
    </lineage>
</organism>
<sequence>MATRRAVIARFSERGLTIHPKKSKLFAESVDYLGYRISPEGIQPIHDKVQAIMDLVPPRTRRDIRRFVGMVSYRGGLDEQRAFEAVKSVLAQTMILAYHDPGISFHIYTDASGYQLGAVIFQRGRPVLFWSKKCNQAQRAYPANKRMLLSIVLLLRAFWGMLLGQELHIHTDHLNLTHDTFTNV</sequence>
<feature type="transmembrane region" description="Helical" evidence="1">
    <location>
        <begin position="147"/>
        <end position="164"/>
    </location>
</feature>
<reference evidence="3" key="2">
    <citation type="journal article" date="2023" name="Microbiol Resour">
        <title>Decontamination and Annotation of the Draft Genome Sequence of the Oomycete Lagenidium giganteum ARSEF 373.</title>
        <authorList>
            <person name="Morgan W.R."/>
            <person name="Tartar A."/>
        </authorList>
    </citation>
    <scope>NUCLEOTIDE SEQUENCE</scope>
    <source>
        <strain evidence="3">ARSEF 373</strain>
    </source>
</reference>
<keyword evidence="4" id="KW-1185">Reference proteome</keyword>
<evidence type="ECO:0000259" key="2">
    <source>
        <dbReference type="Pfam" id="PF17919"/>
    </source>
</evidence>
<dbReference type="PANTHER" id="PTHR33064:SF37">
    <property type="entry name" value="RIBONUCLEASE H"/>
    <property type="match status" value="1"/>
</dbReference>
<dbReference type="PANTHER" id="PTHR33064">
    <property type="entry name" value="POL PROTEIN"/>
    <property type="match status" value="1"/>
</dbReference>